<dbReference type="EMBL" id="BOOC01000034">
    <property type="protein sequence ID" value="GIH43005.1"/>
    <property type="molecule type" value="Genomic_DNA"/>
</dbReference>
<feature type="domain" description="SnoaL-like" evidence="2">
    <location>
        <begin position="143"/>
        <end position="251"/>
    </location>
</feature>
<gene>
    <name evidence="4" type="ORF">Mco01_60050</name>
</gene>
<proteinExistence type="predicted"/>
<comment type="caution">
    <text evidence="4">The sequence shown here is derived from an EMBL/GenBank/DDBJ whole genome shotgun (WGS) entry which is preliminary data.</text>
</comment>
<name>A0ABQ4G7F0_9ACTN</name>
<dbReference type="Pfam" id="PF13577">
    <property type="entry name" value="SnoaL_4"/>
    <property type="match status" value="1"/>
</dbReference>
<evidence type="ECO:0000313" key="5">
    <source>
        <dbReference type="Proteomes" id="UP000603904"/>
    </source>
</evidence>
<dbReference type="Proteomes" id="UP000603904">
    <property type="component" value="Unassembled WGS sequence"/>
</dbReference>
<dbReference type="InterPro" id="IPR037401">
    <property type="entry name" value="SnoaL-like"/>
</dbReference>
<evidence type="ECO:0000259" key="3">
    <source>
        <dbReference type="Pfam" id="PF13577"/>
    </source>
</evidence>
<protein>
    <recommendedName>
        <fullName evidence="2 3">SnoaL-like domain-containing protein</fullName>
    </recommendedName>
</protein>
<reference evidence="4 5" key="1">
    <citation type="submission" date="2021-01" db="EMBL/GenBank/DDBJ databases">
        <title>Whole genome shotgun sequence of Microbispora corallina NBRC 16416.</title>
        <authorList>
            <person name="Komaki H."/>
            <person name="Tamura T."/>
        </authorList>
    </citation>
    <scope>NUCLEOTIDE SEQUENCE [LARGE SCALE GENOMIC DNA]</scope>
    <source>
        <strain evidence="4 5">NBRC 16416</strain>
    </source>
</reference>
<accession>A0ABQ4G7F0</accession>
<evidence type="ECO:0000256" key="1">
    <source>
        <dbReference type="SAM" id="MobiDB-lite"/>
    </source>
</evidence>
<feature type="domain" description="SnoaL-like" evidence="3">
    <location>
        <begin position="6"/>
        <end position="123"/>
    </location>
</feature>
<dbReference type="RefSeq" id="WP_204060165.1">
    <property type="nucleotide sequence ID" value="NZ_BAAAGP010000006.1"/>
</dbReference>
<feature type="compositionally biased region" description="Basic residues" evidence="1">
    <location>
        <begin position="295"/>
        <end position="317"/>
    </location>
</feature>
<evidence type="ECO:0000313" key="4">
    <source>
        <dbReference type="EMBL" id="GIH43005.1"/>
    </source>
</evidence>
<dbReference type="InterPro" id="IPR032710">
    <property type="entry name" value="NTF2-like_dom_sf"/>
</dbReference>
<feature type="region of interest" description="Disordered" evidence="1">
    <location>
        <begin position="276"/>
        <end position="317"/>
    </location>
</feature>
<keyword evidence="5" id="KW-1185">Reference proteome</keyword>
<dbReference type="Pfam" id="PF12680">
    <property type="entry name" value="SnoaL_2"/>
    <property type="match status" value="1"/>
</dbReference>
<sequence length="317" mass="35140">MTLREQDRIDITDLINLHGHLTDAGELDRAGELLTPDVTYDLDDFGLGSLQGVATIREAALAQGETNPVGHHVTNIVITQIDDHSARVRSKGIGIKADGTAGSVVYDDIVTRQPDGWKISYRKVSARRAPLGGQEAGPREVLERFRHASISQSADDLRRLYALDAVHEFPFTRPGVPSRLDGRDEIVNWITAGWKAGPLKYERYRTIAVHDTGDPETIIVEQEALGTSASTGEFALPNIVVLTVRNGRIARLRDYANILAATEAMGRDTERAFTLDRRGHGRSDQPECQAPLPRLTRRRPPSRRKPRRRPRRGRGSG</sequence>
<dbReference type="Gene3D" id="3.10.450.50">
    <property type="match status" value="2"/>
</dbReference>
<evidence type="ECO:0000259" key="2">
    <source>
        <dbReference type="Pfam" id="PF12680"/>
    </source>
</evidence>
<feature type="compositionally biased region" description="Basic and acidic residues" evidence="1">
    <location>
        <begin position="276"/>
        <end position="285"/>
    </location>
</feature>
<dbReference type="SUPFAM" id="SSF54427">
    <property type="entry name" value="NTF2-like"/>
    <property type="match status" value="2"/>
</dbReference>
<organism evidence="4 5">
    <name type="scientific">Microbispora corallina</name>
    <dbReference type="NCBI Taxonomy" id="83302"/>
    <lineage>
        <taxon>Bacteria</taxon>
        <taxon>Bacillati</taxon>
        <taxon>Actinomycetota</taxon>
        <taxon>Actinomycetes</taxon>
        <taxon>Streptosporangiales</taxon>
        <taxon>Streptosporangiaceae</taxon>
        <taxon>Microbispora</taxon>
    </lineage>
</organism>